<sequence length="366" mass="40724">MPIVPRLTEEELALLPHEDRGHVLLGVHWGMTAAATLFLLLRLYCKFFIKRNLWWDDWILIASWFTILATDILTTILVRWFGLGRHSYDLNIYDPPLFILIINSRATTTLTSLAWTKTGFAVALLRLTTGRTKAFVWFIIISINITLGFSAAVPFIQCQPLEKAWLGDQLPGNCWPPGVGTKIWIGTGAYSALVDFVLAVLPWTFLYRLMLKKKEKLGILVAMSMGVVAGAVAIVKCVQLPRLGQGDSFYEVDLFAWDVAESTVTMMAACIPALRVLLRDVKQSSVSGGRSIALSQFSMSFMSTRMGRNLGGEIEVVQESRLSKEDTTQSSGGDRTRHSRGGEVAGGRYSSTDYGRGARHHYIPME</sequence>
<dbReference type="EMBL" id="JAGIZQ010000003">
    <property type="protein sequence ID" value="KAH6635893.1"/>
    <property type="molecule type" value="Genomic_DNA"/>
</dbReference>
<protein>
    <submittedName>
        <fullName evidence="1">Uncharacterized protein</fullName>
    </submittedName>
</protein>
<evidence type="ECO:0000313" key="1">
    <source>
        <dbReference type="EMBL" id="KAH6635893.1"/>
    </source>
</evidence>
<dbReference type="Proteomes" id="UP000724584">
    <property type="component" value="Unassembled WGS sequence"/>
</dbReference>
<accession>A0ACB7PC76</accession>
<keyword evidence="2" id="KW-1185">Reference proteome</keyword>
<evidence type="ECO:0000313" key="2">
    <source>
        <dbReference type="Proteomes" id="UP000724584"/>
    </source>
</evidence>
<reference evidence="1 2" key="1">
    <citation type="journal article" date="2021" name="Nat. Commun.">
        <title>Genetic determinants of endophytism in the Arabidopsis root mycobiome.</title>
        <authorList>
            <person name="Mesny F."/>
            <person name="Miyauchi S."/>
            <person name="Thiergart T."/>
            <person name="Pickel B."/>
            <person name="Atanasova L."/>
            <person name="Karlsson M."/>
            <person name="Huettel B."/>
            <person name="Barry K.W."/>
            <person name="Haridas S."/>
            <person name="Chen C."/>
            <person name="Bauer D."/>
            <person name="Andreopoulos W."/>
            <person name="Pangilinan J."/>
            <person name="LaButti K."/>
            <person name="Riley R."/>
            <person name="Lipzen A."/>
            <person name="Clum A."/>
            <person name="Drula E."/>
            <person name="Henrissat B."/>
            <person name="Kohler A."/>
            <person name="Grigoriev I.V."/>
            <person name="Martin F.M."/>
            <person name="Hacquard S."/>
        </authorList>
    </citation>
    <scope>NUCLEOTIDE SEQUENCE [LARGE SCALE GENOMIC DNA]</scope>
    <source>
        <strain evidence="1 2">MPI-SDFR-AT-0079</strain>
    </source>
</reference>
<gene>
    <name evidence="1" type="ORF">F5144DRAFT_160169</name>
</gene>
<proteinExistence type="predicted"/>
<organism evidence="1 2">
    <name type="scientific">Chaetomium tenue</name>
    <dbReference type="NCBI Taxonomy" id="1854479"/>
    <lineage>
        <taxon>Eukaryota</taxon>
        <taxon>Fungi</taxon>
        <taxon>Dikarya</taxon>
        <taxon>Ascomycota</taxon>
        <taxon>Pezizomycotina</taxon>
        <taxon>Sordariomycetes</taxon>
        <taxon>Sordariomycetidae</taxon>
        <taxon>Sordariales</taxon>
        <taxon>Chaetomiaceae</taxon>
        <taxon>Chaetomium</taxon>
    </lineage>
</organism>
<comment type="caution">
    <text evidence="1">The sequence shown here is derived from an EMBL/GenBank/DDBJ whole genome shotgun (WGS) entry which is preliminary data.</text>
</comment>
<name>A0ACB7PC76_9PEZI</name>